<evidence type="ECO:0000313" key="2">
    <source>
        <dbReference type="EMBL" id="PIL30208.1"/>
    </source>
</evidence>
<sequence length="370" mass="41886">MATTFRTVSTFLTKVTDLNNTATELCSSLLDNQAIVLRIDTVARTSYLEQWEECRGDFNRILETSKGAAIKFSAAIRYYSSLHEETNNPAEVDETIKEVSAFYKKLPQLSLDQRAEFDHLHASLEKLGKEIFLTVGAKRNSISNEVNNMASRVTSLEAELKRITRLSDERRRRQREEVLEGARDLWNNGSNLLNTERRVPASYTVHLTRSGVTHQIESARMDSQTTPLVGGYNFEGEESEGHIDPAVIKAELRDLRGKQLQGQFELQEYEDLALDRLRDVTDEIRQNLVEQAELQEEIFAGVKKRLTDESKSYLEALQDSRGDLSAKGQLAYRNATQRVLSSLVVWERKAAVLVDEYAKKLSSGVKHNGG</sequence>
<dbReference type="AlphaFoldDB" id="A0A2G8S9F6"/>
<dbReference type="OrthoDB" id="2751587at2759"/>
<feature type="coiled-coil region" evidence="1">
    <location>
        <begin position="139"/>
        <end position="176"/>
    </location>
</feature>
<evidence type="ECO:0000313" key="3">
    <source>
        <dbReference type="Proteomes" id="UP000230002"/>
    </source>
</evidence>
<proteinExistence type="predicted"/>
<gene>
    <name evidence="2" type="ORF">GSI_07786</name>
</gene>
<keyword evidence="3" id="KW-1185">Reference proteome</keyword>
<accession>A0A2G8S9F6</accession>
<comment type="caution">
    <text evidence="2">The sequence shown here is derived from an EMBL/GenBank/DDBJ whole genome shotgun (WGS) entry which is preliminary data.</text>
</comment>
<name>A0A2G8S9F6_9APHY</name>
<protein>
    <submittedName>
        <fullName evidence="2">Uncharacterized protein</fullName>
    </submittedName>
</protein>
<reference evidence="2 3" key="1">
    <citation type="journal article" date="2015" name="Sci. Rep.">
        <title>Chromosome-level genome map provides insights into diverse defense mechanisms in the medicinal fungus Ganoderma sinense.</title>
        <authorList>
            <person name="Zhu Y."/>
            <person name="Xu J."/>
            <person name="Sun C."/>
            <person name="Zhou S."/>
            <person name="Xu H."/>
            <person name="Nelson D.R."/>
            <person name="Qian J."/>
            <person name="Song J."/>
            <person name="Luo H."/>
            <person name="Xiang L."/>
            <person name="Li Y."/>
            <person name="Xu Z."/>
            <person name="Ji A."/>
            <person name="Wang L."/>
            <person name="Lu S."/>
            <person name="Hayward A."/>
            <person name="Sun W."/>
            <person name="Li X."/>
            <person name="Schwartz D.C."/>
            <person name="Wang Y."/>
            <person name="Chen S."/>
        </authorList>
    </citation>
    <scope>NUCLEOTIDE SEQUENCE [LARGE SCALE GENOMIC DNA]</scope>
    <source>
        <strain evidence="2 3">ZZ0214-1</strain>
    </source>
</reference>
<dbReference type="Proteomes" id="UP000230002">
    <property type="component" value="Unassembled WGS sequence"/>
</dbReference>
<dbReference type="EMBL" id="AYKW01000016">
    <property type="protein sequence ID" value="PIL30208.1"/>
    <property type="molecule type" value="Genomic_DNA"/>
</dbReference>
<organism evidence="2 3">
    <name type="scientific">Ganoderma sinense ZZ0214-1</name>
    <dbReference type="NCBI Taxonomy" id="1077348"/>
    <lineage>
        <taxon>Eukaryota</taxon>
        <taxon>Fungi</taxon>
        <taxon>Dikarya</taxon>
        <taxon>Basidiomycota</taxon>
        <taxon>Agaricomycotina</taxon>
        <taxon>Agaricomycetes</taxon>
        <taxon>Polyporales</taxon>
        <taxon>Polyporaceae</taxon>
        <taxon>Ganoderma</taxon>
    </lineage>
</organism>
<keyword evidence="1" id="KW-0175">Coiled coil</keyword>
<evidence type="ECO:0000256" key="1">
    <source>
        <dbReference type="SAM" id="Coils"/>
    </source>
</evidence>